<sequence length="285" mass="31204">MRIANVDGRPTILTGVDRGIDVESASNGKYGGDWRNLYENWGPFREWAEGVDTNDEVRFTRSQLGSPSPQPRQIVATGLNYSTHVAEAGYTQSEILPPTFTKFPSSLAGPDVEVAVPSDGKVDWEVELVLIIGKTAHKVEVDDAWQHIAGVTIGQDITDRGMQFDGPHVQWCLPKSFPNFSPVGPWLVTADELRDRNDLGLKCAINGEIVQDARTSGMIFAVDRLLSTISETLTLYPGDIMFTGTPEGVGMAKNPQRWLQPGEVLTSAIEGLGEMRQLFVESSNS</sequence>
<evidence type="ECO:0000259" key="3">
    <source>
        <dbReference type="Pfam" id="PF01557"/>
    </source>
</evidence>
<dbReference type="RefSeq" id="WP_338889189.1">
    <property type="nucleotide sequence ID" value="NZ_CP147846.1"/>
</dbReference>
<dbReference type="PANTHER" id="PTHR42796:SF4">
    <property type="entry name" value="FUMARYLACETOACETATE HYDROLASE DOMAIN-CONTAINING PROTEIN 2A"/>
    <property type="match status" value="1"/>
</dbReference>
<dbReference type="EMBL" id="CP147846">
    <property type="protein sequence ID" value="WXG68777.1"/>
    <property type="molecule type" value="Genomic_DNA"/>
</dbReference>
<evidence type="ECO:0000313" key="5">
    <source>
        <dbReference type="Proteomes" id="UP001432000"/>
    </source>
</evidence>
<name>A0ABZ2PHY4_9NOCA</name>
<dbReference type="InterPro" id="IPR051121">
    <property type="entry name" value="FAH"/>
</dbReference>
<dbReference type="SUPFAM" id="SSF56529">
    <property type="entry name" value="FAH"/>
    <property type="match status" value="1"/>
</dbReference>
<dbReference type="PANTHER" id="PTHR42796">
    <property type="entry name" value="FUMARYLACETOACETATE HYDROLASE DOMAIN-CONTAINING PROTEIN 2A-RELATED"/>
    <property type="match status" value="1"/>
</dbReference>
<accession>A0ABZ2PHY4</accession>
<evidence type="ECO:0000256" key="1">
    <source>
        <dbReference type="ARBA" id="ARBA00010211"/>
    </source>
</evidence>
<feature type="domain" description="Fumarylacetoacetase-like C-terminal" evidence="3">
    <location>
        <begin position="74"/>
        <end position="277"/>
    </location>
</feature>
<dbReference type="Gene3D" id="3.90.850.10">
    <property type="entry name" value="Fumarylacetoacetase-like, C-terminal domain"/>
    <property type="match status" value="1"/>
</dbReference>
<keyword evidence="5" id="KW-1185">Reference proteome</keyword>
<evidence type="ECO:0000256" key="2">
    <source>
        <dbReference type="ARBA" id="ARBA00022723"/>
    </source>
</evidence>
<dbReference type="InterPro" id="IPR011234">
    <property type="entry name" value="Fumarylacetoacetase-like_C"/>
</dbReference>
<evidence type="ECO:0000313" key="4">
    <source>
        <dbReference type="EMBL" id="WXG68777.1"/>
    </source>
</evidence>
<gene>
    <name evidence="4" type="ORF">WDS16_26960</name>
</gene>
<dbReference type="GO" id="GO:0016787">
    <property type="term" value="F:hydrolase activity"/>
    <property type="evidence" value="ECO:0007669"/>
    <property type="project" value="UniProtKB-KW"/>
</dbReference>
<keyword evidence="4" id="KW-0378">Hydrolase</keyword>
<organism evidence="4 5">
    <name type="scientific">Rhodococcus sovatensis</name>
    <dbReference type="NCBI Taxonomy" id="1805840"/>
    <lineage>
        <taxon>Bacteria</taxon>
        <taxon>Bacillati</taxon>
        <taxon>Actinomycetota</taxon>
        <taxon>Actinomycetes</taxon>
        <taxon>Mycobacteriales</taxon>
        <taxon>Nocardiaceae</taxon>
        <taxon>Rhodococcus</taxon>
    </lineage>
</organism>
<dbReference type="InterPro" id="IPR036663">
    <property type="entry name" value="Fumarylacetoacetase_C_sf"/>
</dbReference>
<comment type="similarity">
    <text evidence="1">Belongs to the FAH family.</text>
</comment>
<reference evidence="4 5" key="1">
    <citation type="submission" date="2024-03" db="EMBL/GenBank/DDBJ databases">
        <title>Natural products discovery in diverse microorganisms through a two-stage MS feature dereplication strategy.</title>
        <authorList>
            <person name="Zhang R."/>
        </authorList>
    </citation>
    <scope>NUCLEOTIDE SEQUENCE [LARGE SCALE GENOMIC DNA]</scope>
    <source>
        <strain evidence="4 5">18930</strain>
    </source>
</reference>
<protein>
    <submittedName>
        <fullName evidence="4">Fumarylacetoacetate hydrolase family protein</fullName>
    </submittedName>
</protein>
<keyword evidence="2" id="KW-0479">Metal-binding</keyword>
<proteinExistence type="inferred from homology"/>
<dbReference type="Proteomes" id="UP001432000">
    <property type="component" value="Chromosome"/>
</dbReference>
<dbReference type="Pfam" id="PF01557">
    <property type="entry name" value="FAA_hydrolase"/>
    <property type="match status" value="1"/>
</dbReference>